<comment type="caution">
    <text evidence="3">The sequence shown here is derived from an EMBL/GenBank/DDBJ whole genome shotgun (WGS) entry which is preliminary data.</text>
</comment>
<dbReference type="Gene3D" id="2.40.50.100">
    <property type="match status" value="1"/>
</dbReference>
<reference evidence="3 4" key="1">
    <citation type="journal article" date="2016" name="Antonie Van Leeuwenhoek">
        <title>Denitratimonas tolerans gen. nov., sp. nov., a denitrifying bacterium isolated from a bioreactor for tannery wastewater treatment.</title>
        <authorList>
            <person name="Han S.I."/>
            <person name="Kim J.O."/>
            <person name="Lee Y.R."/>
            <person name="Ekpeghere K.I."/>
            <person name="Koh S.C."/>
            <person name="Whang K.S."/>
        </authorList>
    </citation>
    <scope>NUCLEOTIDE SEQUENCE [LARGE SCALE GENOMIC DNA]</scope>
    <source>
        <strain evidence="3 4">KACC 17565</strain>
    </source>
</reference>
<keyword evidence="2" id="KW-0472">Membrane</keyword>
<keyword evidence="2" id="KW-1133">Transmembrane helix</keyword>
<dbReference type="RefSeq" id="WP_337335549.1">
    <property type="nucleotide sequence ID" value="NZ_JBBDHC010000012.1"/>
</dbReference>
<dbReference type="Gene3D" id="2.40.420.20">
    <property type="match status" value="1"/>
</dbReference>
<keyword evidence="1" id="KW-0813">Transport</keyword>
<dbReference type="Gene3D" id="2.40.30.170">
    <property type="match status" value="1"/>
</dbReference>
<dbReference type="GO" id="GO:0030313">
    <property type="term" value="C:cell envelope"/>
    <property type="evidence" value="ECO:0007669"/>
    <property type="project" value="TreeGrafter"/>
</dbReference>
<gene>
    <name evidence="3" type="ORF">WB794_09130</name>
</gene>
<keyword evidence="4" id="KW-1185">Reference proteome</keyword>
<dbReference type="PANTHER" id="PTHR30097:SF4">
    <property type="entry name" value="SLR6042 PROTEIN"/>
    <property type="match status" value="1"/>
</dbReference>
<dbReference type="AlphaFoldDB" id="A0AAW9R5E0"/>
<evidence type="ECO:0000313" key="3">
    <source>
        <dbReference type="EMBL" id="MEJ1249831.1"/>
    </source>
</evidence>
<dbReference type="GO" id="GO:0015679">
    <property type="term" value="P:plasma membrane copper ion transport"/>
    <property type="evidence" value="ECO:0007669"/>
    <property type="project" value="TreeGrafter"/>
</dbReference>
<dbReference type="Proteomes" id="UP001364472">
    <property type="component" value="Unassembled WGS sequence"/>
</dbReference>
<dbReference type="EMBL" id="JBBDHC010000012">
    <property type="protein sequence ID" value="MEJ1249831.1"/>
    <property type="molecule type" value="Genomic_DNA"/>
</dbReference>
<evidence type="ECO:0000313" key="4">
    <source>
        <dbReference type="Proteomes" id="UP001364472"/>
    </source>
</evidence>
<dbReference type="Gene3D" id="1.10.287.470">
    <property type="entry name" value="Helix hairpin bin"/>
    <property type="match status" value="1"/>
</dbReference>
<dbReference type="InterPro" id="IPR051909">
    <property type="entry name" value="MFP_Cation_Efflux"/>
</dbReference>
<evidence type="ECO:0000256" key="1">
    <source>
        <dbReference type="ARBA" id="ARBA00022448"/>
    </source>
</evidence>
<feature type="transmembrane region" description="Helical" evidence="2">
    <location>
        <begin position="15"/>
        <end position="35"/>
    </location>
</feature>
<protein>
    <submittedName>
        <fullName evidence="3">HlyD family efflux transporter periplasmic adaptor subunit</fullName>
    </submittedName>
</protein>
<dbReference type="PANTHER" id="PTHR30097">
    <property type="entry name" value="CATION EFFLUX SYSTEM PROTEIN CUSB"/>
    <property type="match status" value="1"/>
</dbReference>
<name>A0AAW9R5E0_9GAMM</name>
<accession>A0AAW9R5E0</accession>
<organism evidence="3 4">
    <name type="scientific">Denitratimonas tolerans</name>
    <dbReference type="NCBI Taxonomy" id="1338420"/>
    <lineage>
        <taxon>Bacteria</taxon>
        <taxon>Pseudomonadati</taxon>
        <taxon>Pseudomonadota</taxon>
        <taxon>Gammaproteobacteria</taxon>
        <taxon>Lysobacterales</taxon>
        <taxon>Lysobacteraceae</taxon>
        <taxon>Denitratimonas</taxon>
    </lineage>
</organism>
<keyword evidence="2" id="KW-0812">Transmembrane</keyword>
<proteinExistence type="predicted"/>
<sequence length="416" mass="45308">MDIQRTDFTKKKRRLRWFVGGAVTLALGVLVFAFAKDPGIPRVERDSLWLGTVERGDLLLEVRGPGLLLPSQARWIAAETTAWVDRILLKPGAPVEADSVILELTNPEVVEAELAAQSALAAAEAELVAQRMALESQRLDQKASLASVEAEYESARLQTEADGELAARGIISKIQYRRSQLMLDQLKVRLDIERQRSVAFAQTITAQLAAQSARVAQLRGTAELRAGQREGLKVRAAIAGVLQQVPVEEGQQVAAGTNLARVAQTDQLMAQLRIPETRMKDVHLGQEVAVDTRNGVVQGHVVRIDPAVQGGTVLVDVGFDGELPSGVRPDLGVDGIIRVEHLADVLQVGRPAYSQPETEAHLFKLEPDSNIARRVPVRLGRASANRVEVRQGLQAGDVVVLSDLSAWANHDRLRIE</sequence>
<dbReference type="GO" id="GO:0060003">
    <property type="term" value="P:copper ion export"/>
    <property type="evidence" value="ECO:0007669"/>
    <property type="project" value="TreeGrafter"/>
</dbReference>
<evidence type="ECO:0000256" key="2">
    <source>
        <dbReference type="SAM" id="Phobius"/>
    </source>
</evidence>